<dbReference type="Proteomes" id="UP001595816">
    <property type="component" value="Unassembled WGS sequence"/>
</dbReference>
<evidence type="ECO:0000313" key="3">
    <source>
        <dbReference type="Proteomes" id="UP001595816"/>
    </source>
</evidence>
<keyword evidence="1" id="KW-0812">Transmembrane</keyword>
<evidence type="ECO:0000313" key="2">
    <source>
        <dbReference type="EMBL" id="MFC4131460.1"/>
    </source>
</evidence>
<accession>A0ABV8LKF8</accession>
<sequence>MIRLMAYEWRMWLALGRWIARRPPRGGRPFRYAAPVVPIIWTFIVLSAVEIPIADLLLPWRGVRIAMLVLGAWGVTWMIGLLASMYVNTHTIGEDDINVRYGLSIDFPVPWEAIAEIRANQRPLQTSKTVHFDQTKTGTALSVAVGSQTAVDLVLVSPQVVRLPSGDSEPVTEIRINADDPAAFVAEARAHLTRRRAESASAH</sequence>
<dbReference type="RefSeq" id="WP_253755007.1">
    <property type="nucleotide sequence ID" value="NZ_JAMZDZ010000001.1"/>
</dbReference>
<keyword evidence="3" id="KW-1185">Reference proteome</keyword>
<organism evidence="2 3">
    <name type="scientific">Hamadaea flava</name>
    <dbReference type="NCBI Taxonomy" id="1742688"/>
    <lineage>
        <taxon>Bacteria</taxon>
        <taxon>Bacillati</taxon>
        <taxon>Actinomycetota</taxon>
        <taxon>Actinomycetes</taxon>
        <taxon>Micromonosporales</taxon>
        <taxon>Micromonosporaceae</taxon>
        <taxon>Hamadaea</taxon>
    </lineage>
</organism>
<proteinExistence type="predicted"/>
<keyword evidence="1" id="KW-1133">Transmembrane helix</keyword>
<protein>
    <recommendedName>
        <fullName evidence="4">PH domain-containing protein</fullName>
    </recommendedName>
</protein>
<feature type="transmembrane region" description="Helical" evidence="1">
    <location>
        <begin position="32"/>
        <end position="53"/>
    </location>
</feature>
<reference evidence="3" key="1">
    <citation type="journal article" date="2019" name="Int. J. Syst. Evol. Microbiol.">
        <title>The Global Catalogue of Microorganisms (GCM) 10K type strain sequencing project: providing services to taxonomists for standard genome sequencing and annotation.</title>
        <authorList>
            <consortium name="The Broad Institute Genomics Platform"/>
            <consortium name="The Broad Institute Genome Sequencing Center for Infectious Disease"/>
            <person name="Wu L."/>
            <person name="Ma J."/>
        </authorList>
    </citation>
    <scope>NUCLEOTIDE SEQUENCE [LARGE SCALE GENOMIC DNA]</scope>
    <source>
        <strain evidence="3">CGMCC 4.7289</strain>
    </source>
</reference>
<keyword evidence="1" id="KW-0472">Membrane</keyword>
<name>A0ABV8LKF8_9ACTN</name>
<dbReference type="EMBL" id="JBHSAY010000006">
    <property type="protein sequence ID" value="MFC4131460.1"/>
    <property type="molecule type" value="Genomic_DNA"/>
</dbReference>
<gene>
    <name evidence="2" type="ORF">ACFOZ4_12675</name>
</gene>
<comment type="caution">
    <text evidence="2">The sequence shown here is derived from an EMBL/GenBank/DDBJ whole genome shotgun (WGS) entry which is preliminary data.</text>
</comment>
<feature type="transmembrane region" description="Helical" evidence="1">
    <location>
        <begin position="65"/>
        <end position="87"/>
    </location>
</feature>
<evidence type="ECO:0008006" key="4">
    <source>
        <dbReference type="Google" id="ProtNLM"/>
    </source>
</evidence>
<evidence type="ECO:0000256" key="1">
    <source>
        <dbReference type="SAM" id="Phobius"/>
    </source>
</evidence>